<keyword evidence="3" id="KW-0808">Transferase</keyword>
<feature type="domain" description="Protein kinase" evidence="9">
    <location>
        <begin position="15"/>
        <end position="286"/>
    </location>
</feature>
<evidence type="ECO:0000313" key="11">
    <source>
        <dbReference type="Proteomes" id="UP000285768"/>
    </source>
</evidence>
<keyword evidence="4 7" id="KW-0547">Nucleotide-binding</keyword>
<dbReference type="CDD" id="cd14014">
    <property type="entry name" value="STKc_PknB_like"/>
    <property type="match status" value="1"/>
</dbReference>
<evidence type="ECO:0000256" key="6">
    <source>
        <dbReference type="ARBA" id="ARBA00022840"/>
    </source>
</evidence>
<dbReference type="InterPro" id="IPR011009">
    <property type="entry name" value="Kinase-like_dom_sf"/>
</dbReference>
<keyword evidence="5 10" id="KW-0418">Kinase</keyword>
<dbReference type="PANTHER" id="PTHR43289:SF6">
    <property type="entry name" value="SERINE_THREONINE-PROTEIN KINASE NEKL-3"/>
    <property type="match status" value="1"/>
</dbReference>
<evidence type="ECO:0000259" key="9">
    <source>
        <dbReference type="PROSITE" id="PS50011"/>
    </source>
</evidence>
<dbReference type="EC" id="2.7.11.1" evidence="1"/>
<dbReference type="PROSITE" id="PS00107">
    <property type="entry name" value="PROTEIN_KINASE_ATP"/>
    <property type="match status" value="1"/>
</dbReference>
<protein>
    <recommendedName>
        <fullName evidence="1">non-specific serine/threonine protein kinase</fullName>
        <ecNumber evidence="1">2.7.11.1</ecNumber>
    </recommendedName>
</protein>
<dbReference type="Gene3D" id="1.10.510.10">
    <property type="entry name" value="Transferase(Phosphotransferase) domain 1"/>
    <property type="match status" value="1"/>
</dbReference>
<feature type="binding site" evidence="7">
    <location>
        <position position="44"/>
    </location>
    <ligand>
        <name>ATP</name>
        <dbReference type="ChEBI" id="CHEBI:30616"/>
    </ligand>
</feature>
<dbReference type="PROSITE" id="PS50011">
    <property type="entry name" value="PROTEIN_KINASE_DOM"/>
    <property type="match status" value="1"/>
</dbReference>
<sequence length="378" mass="40237">MADAIPVSPPRISGFNYVRPLGSGGFAHVYQYEQDMPRRVVAVKVLTGGDRGGTIGASPEDRSAFDAEADAMARLSSHPSIVSIFAASISSDGHPYIAMEFCPESFRHRSNGNPIPLDQVLDAGVRLAGALETAHRAGILHRDIKPSNVLLATTGRPVLADFGIVSLRGQMRGTGTSEAMSIPWAAPEVIDRSTAGTAASEVWSLAATLYTFAAGRSPFARDDGEKDSRKAMSDRIRRARYTPVPGAQGYEAFDGVMAAALAKQPEQRFASMQQFGEALQQLQRLYGYDVTPLDVVRSEWVPPVATATGVRGPVVSSVQADGRALKRAELERERAAAEESRGVRRERGAVLRPVLIGAGSAAVVLLVAAVLFAVLGGR</sequence>
<dbReference type="SMART" id="SM00220">
    <property type="entry name" value="S_TKc"/>
    <property type="match status" value="1"/>
</dbReference>
<dbReference type="PANTHER" id="PTHR43289">
    <property type="entry name" value="MITOGEN-ACTIVATED PROTEIN KINASE KINASE KINASE 20-RELATED"/>
    <property type="match status" value="1"/>
</dbReference>
<accession>A0ABX5QCH3</accession>
<reference evidence="10 11" key="1">
    <citation type="submission" date="2019-01" db="EMBL/GenBank/DDBJ databases">
        <title>Leucobacter muris sp. nov. isolated from the nose of a laboratory mouse.</title>
        <authorList>
            <person name="Benga L."/>
            <person name="Sproeer C."/>
            <person name="Schumann P."/>
            <person name="Verbarg S."/>
            <person name="Bunk B."/>
            <person name="Engelhardt E."/>
            <person name="Benten P.M."/>
            <person name="Sager M."/>
        </authorList>
    </citation>
    <scope>NUCLEOTIDE SEQUENCE [LARGE SCALE GENOMIC DNA]</scope>
    <source>
        <strain evidence="10 11">DSM 101948</strain>
    </source>
</reference>
<dbReference type="GO" id="GO:0004674">
    <property type="term" value="F:protein serine/threonine kinase activity"/>
    <property type="evidence" value="ECO:0007669"/>
    <property type="project" value="UniProtKB-KW"/>
</dbReference>
<keyword evidence="6 7" id="KW-0067">ATP-binding</keyword>
<dbReference type="Proteomes" id="UP000285768">
    <property type="component" value="Chromosome"/>
</dbReference>
<evidence type="ECO:0000256" key="4">
    <source>
        <dbReference type="ARBA" id="ARBA00022741"/>
    </source>
</evidence>
<keyword evidence="8" id="KW-0812">Transmembrane</keyword>
<name>A0ABX5QCH3_9MICO</name>
<evidence type="ECO:0000313" key="10">
    <source>
        <dbReference type="EMBL" id="QAB16774.1"/>
    </source>
</evidence>
<dbReference type="InterPro" id="IPR008271">
    <property type="entry name" value="Ser/Thr_kinase_AS"/>
</dbReference>
<proteinExistence type="predicted"/>
<dbReference type="Gene3D" id="3.30.200.20">
    <property type="entry name" value="Phosphorylase Kinase, domain 1"/>
    <property type="match status" value="1"/>
</dbReference>
<dbReference type="RefSeq" id="WP_128386110.1">
    <property type="nucleotide sequence ID" value="NZ_CP035037.1"/>
</dbReference>
<evidence type="ECO:0000256" key="7">
    <source>
        <dbReference type="PROSITE-ProRule" id="PRU10141"/>
    </source>
</evidence>
<dbReference type="Pfam" id="PF00069">
    <property type="entry name" value="Pkinase"/>
    <property type="match status" value="1"/>
</dbReference>
<keyword evidence="8" id="KW-1133">Transmembrane helix</keyword>
<dbReference type="PROSITE" id="PS00108">
    <property type="entry name" value="PROTEIN_KINASE_ST"/>
    <property type="match status" value="1"/>
</dbReference>
<keyword evidence="11" id="KW-1185">Reference proteome</keyword>
<keyword evidence="8" id="KW-0472">Membrane</keyword>
<keyword evidence="2 10" id="KW-0723">Serine/threonine-protein kinase</keyword>
<evidence type="ECO:0000256" key="8">
    <source>
        <dbReference type="SAM" id="Phobius"/>
    </source>
</evidence>
<gene>
    <name evidence="10" type="ORF">Leucomu_01470</name>
</gene>
<evidence type="ECO:0000256" key="2">
    <source>
        <dbReference type="ARBA" id="ARBA00022527"/>
    </source>
</evidence>
<dbReference type="EMBL" id="CP035037">
    <property type="protein sequence ID" value="QAB16774.1"/>
    <property type="molecule type" value="Genomic_DNA"/>
</dbReference>
<evidence type="ECO:0000256" key="3">
    <source>
        <dbReference type="ARBA" id="ARBA00022679"/>
    </source>
</evidence>
<evidence type="ECO:0000256" key="1">
    <source>
        <dbReference type="ARBA" id="ARBA00012513"/>
    </source>
</evidence>
<dbReference type="SUPFAM" id="SSF56112">
    <property type="entry name" value="Protein kinase-like (PK-like)"/>
    <property type="match status" value="1"/>
</dbReference>
<dbReference type="InterPro" id="IPR000719">
    <property type="entry name" value="Prot_kinase_dom"/>
</dbReference>
<feature type="transmembrane region" description="Helical" evidence="8">
    <location>
        <begin position="354"/>
        <end position="375"/>
    </location>
</feature>
<organism evidence="10 11">
    <name type="scientific">Leucobacter muris</name>
    <dbReference type="NCBI Taxonomy" id="1935379"/>
    <lineage>
        <taxon>Bacteria</taxon>
        <taxon>Bacillati</taxon>
        <taxon>Actinomycetota</taxon>
        <taxon>Actinomycetes</taxon>
        <taxon>Micrococcales</taxon>
        <taxon>Microbacteriaceae</taxon>
        <taxon>Leucobacter</taxon>
    </lineage>
</organism>
<dbReference type="InterPro" id="IPR017441">
    <property type="entry name" value="Protein_kinase_ATP_BS"/>
</dbReference>
<evidence type="ECO:0000256" key="5">
    <source>
        <dbReference type="ARBA" id="ARBA00022777"/>
    </source>
</evidence>